<feature type="region of interest" description="Disordered" evidence="2">
    <location>
        <begin position="1"/>
        <end position="43"/>
    </location>
</feature>
<evidence type="ECO:0000313" key="7">
    <source>
        <dbReference type="EMBL" id="MBB4349375.1"/>
    </source>
</evidence>
<feature type="domain" description="Multidrug resistance protein MdtA-like alpha-helical hairpin" evidence="4">
    <location>
        <begin position="161"/>
        <end position="224"/>
    </location>
</feature>
<dbReference type="Gene3D" id="2.40.50.100">
    <property type="match status" value="1"/>
</dbReference>
<dbReference type="Proteomes" id="UP000576087">
    <property type="component" value="Unassembled WGS sequence"/>
</dbReference>
<feature type="transmembrane region" description="Helical" evidence="3">
    <location>
        <begin position="53"/>
        <end position="73"/>
    </location>
</feature>
<dbReference type="InterPro" id="IPR058634">
    <property type="entry name" value="AaeA-lik-b-barrel"/>
</dbReference>
<keyword evidence="1" id="KW-0175">Coiled coil</keyword>
<dbReference type="EMBL" id="JACIGW010000003">
    <property type="protein sequence ID" value="MBB4349375.1"/>
    <property type="molecule type" value="Genomic_DNA"/>
</dbReference>
<evidence type="ECO:0000256" key="1">
    <source>
        <dbReference type="SAM" id="Coils"/>
    </source>
</evidence>
<dbReference type="PANTHER" id="PTHR30386">
    <property type="entry name" value="MEMBRANE FUSION SUBUNIT OF EMRAB-TOLC MULTIDRUG EFFLUX PUMP"/>
    <property type="match status" value="1"/>
</dbReference>
<feature type="compositionally biased region" description="Polar residues" evidence="2">
    <location>
        <begin position="30"/>
        <end position="39"/>
    </location>
</feature>
<evidence type="ECO:0000259" key="6">
    <source>
        <dbReference type="Pfam" id="PF25963"/>
    </source>
</evidence>
<evidence type="ECO:0000313" key="9">
    <source>
        <dbReference type="EMBL" id="MBB4447035.1"/>
    </source>
</evidence>
<evidence type="ECO:0000256" key="3">
    <source>
        <dbReference type="SAM" id="Phobius"/>
    </source>
</evidence>
<dbReference type="Proteomes" id="UP000520770">
    <property type="component" value="Unassembled WGS sequence"/>
</dbReference>
<proteinExistence type="predicted"/>
<comment type="caution">
    <text evidence="9">The sequence shown here is derived from an EMBL/GenBank/DDBJ whole genome shotgun (WGS) entry which is preliminary data.</text>
</comment>
<keyword evidence="3" id="KW-0472">Membrane</keyword>
<dbReference type="AlphaFoldDB" id="A0A7W6Y4B9"/>
<keyword evidence="11" id="KW-1185">Reference proteome</keyword>
<evidence type="ECO:0000259" key="5">
    <source>
        <dbReference type="Pfam" id="PF25917"/>
    </source>
</evidence>
<name>A0A7W6Y4B9_9HYPH</name>
<evidence type="ECO:0000313" key="10">
    <source>
        <dbReference type="Proteomes" id="UP000520770"/>
    </source>
</evidence>
<dbReference type="EMBL" id="JACIGY010000003">
    <property type="protein sequence ID" value="MBB4412403.1"/>
    <property type="molecule type" value="Genomic_DNA"/>
</dbReference>
<dbReference type="RefSeq" id="WP_343062464.1">
    <property type="nucleotide sequence ID" value="NZ_JACIGW010000003.1"/>
</dbReference>
<evidence type="ECO:0000256" key="2">
    <source>
        <dbReference type="SAM" id="MobiDB-lite"/>
    </source>
</evidence>
<dbReference type="PANTHER" id="PTHR30386:SF24">
    <property type="entry name" value="MULTIDRUG RESISTANCE EFFLUX PUMP"/>
    <property type="match status" value="1"/>
</dbReference>
<dbReference type="EMBL" id="JACIHM010000003">
    <property type="protein sequence ID" value="MBB4447035.1"/>
    <property type="molecule type" value="Genomic_DNA"/>
</dbReference>
<accession>A0A7W6Y4B9</accession>
<dbReference type="Pfam" id="PF25917">
    <property type="entry name" value="BSH_RND"/>
    <property type="match status" value="1"/>
</dbReference>
<protein>
    <submittedName>
        <fullName evidence="9">Membrane fusion protein (Multidrug efflux system)</fullName>
    </submittedName>
</protein>
<evidence type="ECO:0000259" key="4">
    <source>
        <dbReference type="Pfam" id="PF25876"/>
    </source>
</evidence>
<dbReference type="Pfam" id="PF25876">
    <property type="entry name" value="HH_MFP_RND"/>
    <property type="match status" value="1"/>
</dbReference>
<dbReference type="InterPro" id="IPR050739">
    <property type="entry name" value="MFP"/>
</dbReference>
<organism evidence="9 12">
    <name type="scientific">Aliirhizobium cellulosilyticum</name>
    <dbReference type="NCBI Taxonomy" id="393664"/>
    <lineage>
        <taxon>Bacteria</taxon>
        <taxon>Pseudomonadati</taxon>
        <taxon>Pseudomonadota</taxon>
        <taxon>Alphaproteobacteria</taxon>
        <taxon>Hyphomicrobiales</taxon>
        <taxon>Rhizobiaceae</taxon>
        <taxon>Aliirhizobium</taxon>
    </lineage>
</organism>
<keyword evidence="3" id="KW-1133">Transmembrane helix</keyword>
<evidence type="ECO:0000313" key="8">
    <source>
        <dbReference type="EMBL" id="MBB4412403.1"/>
    </source>
</evidence>
<feature type="domain" description="Multidrug resistance protein MdtA-like barrel-sandwich hybrid" evidence="5">
    <location>
        <begin position="95"/>
        <end position="287"/>
    </location>
</feature>
<dbReference type="InterPro" id="IPR058625">
    <property type="entry name" value="MdtA-like_BSH"/>
</dbReference>
<dbReference type="Gene3D" id="1.10.287.470">
    <property type="entry name" value="Helix hairpin bin"/>
    <property type="match status" value="2"/>
</dbReference>
<dbReference type="SUPFAM" id="SSF111369">
    <property type="entry name" value="HlyD-like secretion proteins"/>
    <property type="match status" value="2"/>
</dbReference>
<keyword evidence="3" id="KW-0812">Transmembrane</keyword>
<dbReference type="Gene3D" id="2.40.30.170">
    <property type="match status" value="1"/>
</dbReference>
<dbReference type="Pfam" id="PF25963">
    <property type="entry name" value="Beta-barrel_AAEA"/>
    <property type="match status" value="1"/>
</dbReference>
<feature type="domain" description="p-hydroxybenzoic acid efflux pump subunit AaeA-like beta-barrel" evidence="6">
    <location>
        <begin position="293"/>
        <end position="380"/>
    </location>
</feature>
<evidence type="ECO:0000313" key="12">
    <source>
        <dbReference type="Proteomes" id="UP000576087"/>
    </source>
</evidence>
<gene>
    <name evidence="8" type="ORF">GGE31_002916</name>
    <name evidence="7" type="ORF">GGE33_003137</name>
    <name evidence="9" type="ORF">GGE35_002857</name>
</gene>
<dbReference type="Proteomes" id="UP000524535">
    <property type="component" value="Unassembled WGS sequence"/>
</dbReference>
<feature type="coiled-coil region" evidence="1">
    <location>
        <begin position="160"/>
        <end position="260"/>
    </location>
</feature>
<reference evidence="10 11" key="1">
    <citation type="submission" date="2020-08" db="EMBL/GenBank/DDBJ databases">
        <title>Genomic Encyclopedia of Type Strains, Phase IV (KMG-V): Genome sequencing to study the core and pangenomes of soil and plant-associated prokaryotes.</title>
        <authorList>
            <person name="Whitman W."/>
        </authorList>
    </citation>
    <scope>NUCLEOTIDE SEQUENCE [LARGE SCALE GENOMIC DNA]</scope>
    <source>
        <strain evidence="8 11">SEMIA 444</strain>
        <strain evidence="7 10">SEMIA 448</strain>
        <strain evidence="9 12">SEMIA 452</strain>
    </source>
</reference>
<dbReference type="InterPro" id="IPR058624">
    <property type="entry name" value="MdtA-like_HH"/>
</dbReference>
<sequence length="388" mass="41315">MAQILNHATGSAADDRGRDETQEVQGGPSGNQTSQPTGQIGNGKHSLLRRHPVGIVISIIGFVAILVAGYFIWLTYFHPYESTDDAFVEARNFPIAARVSGYLETIDVTDNQQVQTGAVIARIVPRDYQIALDQANGMVEAAKASIVSADAQIGVADASINEAQAQQVSAQAALQFASDEANRQSDLVQSGAGTIQTLQQAQANLRQSQAALNQAAASVTSATKNKVAAQAQQTSAMASLKQAEAQRESAQQNLLYTELKAEQPGRVVQLSGSKGQFVETGQAIAMFVPDDMWVTANFKETQLNRMRPGQSVEMTIDAYPDHILRGKIASVQPGSGTAFSLLPAENATGNYVKVTQRVPVKISVDRWPADVTIGPGMSVVPTVTVQPE</sequence>
<evidence type="ECO:0000313" key="11">
    <source>
        <dbReference type="Proteomes" id="UP000524535"/>
    </source>
</evidence>